<dbReference type="Gene3D" id="3.40.50.300">
    <property type="entry name" value="P-loop containing nucleotide triphosphate hydrolases"/>
    <property type="match status" value="1"/>
</dbReference>
<dbReference type="PANTHER" id="PTHR32071">
    <property type="entry name" value="TRANSCRIPTIONAL REGULATORY PROTEIN"/>
    <property type="match status" value="1"/>
</dbReference>
<keyword evidence="4" id="KW-0238">DNA-binding</keyword>
<dbReference type="InterPro" id="IPR029016">
    <property type="entry name" value="GAF-like_dom_sf"/>
</dbReference>
<name>A0A221KFT0_VITFI</name>
<organism evidence="8 9">
    <name type="scientific">Vitreoscilla filiformis</name>
    <dbReference type="NCBI Taxonomy" id="63"/>
    <lineage>
        <taxon>Bacteria</taxon>
        <taxon>Pseudomonadati</taxon>
        <taxon>Pseudomonadota</taxon>
        <taxon>Betaproteobacteria</taxon>
        <taxon>Neisseriales</taxon>
        <taxon>Neisseriaceae</taxon>
        <taxon>Vitreoscilla</taxon>
    </lineage>
</organism>
<keyword evidence="1" id="KW-0547">Nucleotide-binding</keyword>
<dbReference type="InterPro" id="IPR003593">
    <property type="entry name" value="AAA+_ATPase"/>
</dbReference>
<keyword evidence="2" id="KW-0067">ATP-binding</keyword>
<feature type="domain" description="Sigma-54 factor interaction" evidence="7">
    <location>
        <begin position="324"/>
        <end position="550"/>
    </location>
</feature>
<keyword evidence="5" id="KW-0804">Transcription</keyword>
<dbReference type="SMART" id="SM00382">
    <property type="entry name" value="AAA"/>
    <property type="match status" value="1"/>
</dbReference>
<keyword evidence="9" id="KW-1185">Reference proteome</keyword>
<dbReference type="GO" id="GO:0006355">
    <property type="term" value="P:regulation of DNA-templated transcription"/>
    <property type="evidence" value="ECO:0007669"/>
    <property type="project" value="InterPro"/>
</dbReference>
<evidence type="ECO:0000256" key="2">
    <source>
        <dbReference type="ARBA" id="ARBA00022840"/>
    </source>
</evidence>
<proteinExistence type="predicted"/>
<dbReference type="Pfam" id="PF01590">
    <property type="entry name" value="GAF"/>
    <property type="match status" value="1"/>
</dbReference>
<evidence type="ECO:0000313" key="8">
    <source>
        <dbReference type="EMBL" id="ASM77888.1"/>
    </source>
</evidence>
<dbReference type="SUPFAM" id="SSF46689">
    <property type="entry name" value="Homeodomain-like"/>
    <property type="match status" value="1"/>
</dbReference>
<dbReference type="PROSITE" id="PS50045">
    <property type="entry name" value="SIGMA54_INTERACT_4"/>
    <property type="match status" value="1"/>
</dbReference>
<feature type="compositionally biased region" description="Low complexity" evidence="6">
    <location>
        <begin position="295"/>
        <end position="310"/>
    </location>
</feature>
<evidence type="ECO:0000256" key="4">
    <source>
        <dbReference type="ARBA" id="ARBA00023125"/>
    </source>
</evidence>
<dbReference type="FunFam" id="3.40.50.300:FF:000006">
    <property type="entry name" value="DNA-binding transcriptional regulator NtrC"/>
    <property type="match status" value="1"/>
</dbReference>
<dbReference type="SUPFAM" id="SSF55781">
    <property type="entry name" value="GAF domain-like"/>
    <property type="match status" value="1"/>
</dbReference>
<dbReference type="InterPro" id="IPR002197">
    <property type="entry name" value="HTH_Fis"/>
</dbReference>
<evidence type="ECO:0000256" key="5">
    <source>
        <dbReference type="ARBA" id="ARBA00023163"/>
    </source>
</evidence>
<dbReference type="EMBL" id="CP022423">
    <property type="protein sequence ID" value="ASM77888.1"/>
    <property type="molecule type" value="Genomic_DNA"/>
</dbReference>
<reference evidence="8 9" key="1">
    <citation type="submission" date="2017-07" db="EMBL/GenBank/DDBJ databases">
        <title>Complete Genome Sequence of the cosmetic ferment Vitreoscilla filiformis (ATCC15551).</title>
        <authorList>
            <person name="Contreras S."/>
            <person name="Sagory-Zalkind P."/>
            <person name="Blanquart H."/>
            <person name="Iltis A."/>
            <person name="Morand S.C."/>
        </authorList>
    </citation>
    <scope>NUCLEOTIDE SEQUENCE [LARGE SCALE GENOMIC DNA]</scope>
    <source>
        <strain evidence="8 9">ATCC 15551</strain>
    </source>
</reference>
<dbReference type="KEGG" id="vff:VITFI_CDS2110"/>
<dbReference type="Gene3D" id="1.10.10.60">
    <property type="entry name" value="Homeodomain-like"/>
    <property type="match status" value="1"/>
</dbReference>
<dbReference type="SUPFAM" id="SSF52540">
    <property type="entry name" value="P-loop containing nucleoside triphosphate hydrolases"/>
    <property type="match status" value="1"/>
</dbReference>
<dbReference type="PANTHER" id="PTHR32071:SF77">
    <property type="entry name" value="TRANSCRIPTIONAL REGULATORY PROTEIN"/>
    <property type="match status" value="1"/>
</dbReference>
<dbReference type="InterPro" id="IPR025943">
    <property type="entry name" value="Sigma_54_int_dom_ATP-bd_2"/>
</dbReference>
<dbReference type="CDD" id="cd00009">
    <property type="entry name" value="AAA"/>
    <property type="match status" value="1"/>
</dbReference>
<dbReference type="InterPro" id="IPR058031">
    <property type="entry name" value="AAA_lid_NorR"/>
</dbReference>
<dbReference type="InterPro" id="IPR003018">
    <property type="entry name" value="GAF"/>
</dbReference>
<dbReference type="InterPro" id="IPR009057">
    <property type="entry name" value="Homeodomain-like_sf"/>
</dbReference>
<feature type="region of interest" description="Disordered" evidence="6">
    <location>
        <begin position="272"/>
        <end position="328"/>
    </location>
</feature>
<evidence type="ECO:0000313" key="9">
    <source>
        <dbReference type="Proteomes" id="UP000199729"/>
    </source>
</evidence>
<feature type="region of interest" description="Disordered" evidence="6">
    <location>
        <begin position="616"/>
        <end position="642"/>
    </location>
</feature>
<dbReference type="AlphaFoldDB" id="A0A221KFT0"/>
<evidence type="ECO:0000256" key="1">
    <source>
        <dbReference type="ARBA" id="ARBA00022741"/>
    </source>
</evidence>
<evidence type="ECO:0000256" key="3">
    <source>
        <dbReference type="ARBA" id="ARBA00023015"/>
    </source>
</evidence>
<evidence type="ECO:0000259" key="7">
    <source>
        <dbReference type="PROSITE" id="PS50045"/>
    </source>
</evidence>
<dbReference type="PRINTS" id="PR01590">
    <property type="entry name" value="HTHFIS"/>
</dbReference>
<keyword evidence="3" id="KW-0805">Transcription regulation</keyword>
<dbReference type="PROSITE" id="PS00688">
    <property type="entry name" value="SIGMA54_INTERACT_3"/>
    <property type="match status" value="1"/>
</dbReference>
<gene>
    <name evidence="8" type="ORF">VITFI_CDS2110</name>
</gene>
<dbReference type="Proteomes" id="UP000199729">
    <property type="component" value="Chromosome"/>
</dbReference>
<accession>A0A221KFT0</accession>
<protein>
    <submittedName>
        <fullName evidence="8">Fis family transcriptional regulator</fullName>
    </submittedName>
</protein>
<dbReference type="Pfam" id="PF00158">
    <property type="entry name" value="Sigma54_activat"/>
    <property type="match status" value="1"/>
</dbReference>
<dbReference type="InterPro" id="IPR025662">
    <property type="entry name" value="Sigma_54_int_dom_ATP-bd_1"/>
</dbReference>
<dbReference type="PROSITE" id="PS00675">
    <property type="entry name" value="SIGMA54_INTERACT_1"/>
    <property type="match status" value="1"/>
</dbReference>
<dbReference type="InterPro" id="IPR002078">
    <property type="entry name" value="Sigma_54_int"/>
</dbReference>
<dbReference type="Gene3D" id="3.30.450.40">
    <property type="match status" value="1"/>
</dbReference>
<sequence length="688" mass="74545">MALGLSRIERPDYSPLGRTDLTVARDRNLRLYTHAAPVMEMLYEQIVNTDSMVVLTDATGTILHSIGDDDFLSRAAKVALSPGANWSEAAKGTNAVGTALVDEVPTLVHADEHYMHANHFLTCSAAPILDPRGNILGVLDVSGDQRSYHQHTMALVKMSARMIENHWLTDDYRNVMRLHFHSRVEFIGTLMEGILAVAPDGKIVGANRGALEQLGLSGAALRMHSVNSLLGLTVGALADRFRSPLAVPTPAQTPDGRQFHVHARFNWSVWSQGSDMGEAPSRTSSQPIEEATIRTPSTPGSTAGASTSASHDAPRPSGGGLKQLQTGDAQVDTVVGKIRRVLNRDIPVLVLGETGTGKELLARAIHQDSERARQPFIAVNCASIPDTLIEAELFGYEEGAFTGARRKGSVGKIVQANGGTLFLDEIGDMPLPLQAHLLRVLQERQVTPLGSNKSVSVDVAIICATHRNLREMIEAKTFREDLYYRLNGLAVRLPSLRERTDLMALVQRILERQCPERRLSLSSEVVRLFQSYHWPGNVRQLFNVLRTAAVMAAHESVITRDHLSDDFIEDALRAAASAQASPAPAPTLSALSDMAPSVALPPSVYAPAPASALPTWPPLGGERANASPTRPTGPAPSEPPRSLQDMEIDAIRRAVEAAGGNISEASKRLGISRNTIYRKLRWQNPLGD</sequence>
<dbReference type="InterPro" id="IPR000014">
    <property type="entry name" value="PAS"/>
</dbReference>
<dbReference type="InterPro" id="IPR025944">
    <property type="entry name" value="Sigma_54_int_dom_CS"/>
</dbReference>
<dbReference type="CDD" id="cd00130">
    <property type="entry name" value="PAS"/>
    <property type="match status" value="1"/>
</dbReference>
<dbReference type="Pfam" id="PF25601">
    <property type="entry name" value="AAA_lid_14"/>
    <property type="match status" value="1"/>
</dbReference>
<dbReference type="PROSITE" id="PS00676">
    <property type="entry name" value="SIGMA54_INTERACT_2"/>
    <property type="match status" value="1"/>
</dbReference>
<dbReference type="GO" id="GO:0043565">
    <property type="term" value="F:sequence-specific DNA binding"/>
    <property type="evidence" value="ECO:0007669"/>
    <property type="project" value="InterPro"/>
</dbReference>
<dbReference type="GO" id="GO:0005524">
    <property type="term" value="F:ATP binding"/>
    <property type="evidence" value="ECO:0007669"/>
    <property type="project" value="UniProtKB-KW"/>
</dbReference>
<dbReference type="InterPro" id="IPR027417">
    <property type="entry name" value="P-loop_NTPase"/>
</dbReference>
<evidence type="ECO:0000256" key="6">
    <source>
        <dbReference type="SAM" id="MobiDB-lite"/>
    </source>
</evidence>
<dbReference type="Gene3D" id="1.10.8.60">
    <property type="match status" value="1"/>
</dbReference>
<dbReference type="Pfam" id="PF02954">
    <property type="entry name" value="HTH_8"/>
    <property type="match status" value="1"/>
</dbReference>